<evidence type="ECO:0000313" key="1">
    <source>
        <dbReference type="EMBL" id="KAG9345557.1"/>
    </source>
</evidence>
<evidence type="ECO:0000313" key="2">
    <source>
        <dbReference type="Proteomes" id="UP000824540"/>
    </source>
</evidence>
<reference evidence="1" key="1">
    <citation type="thesis" date="2021" institute="BYU ScholarsArchive" country="Provo, UT, USA">
        <title>Applications of and Algorithms for Genome Assembly and Genomic Analyses with an Emphasis on Marine Teleosts.</title>
        <authorList>
            <person name="Pickett B.D."/>
        </authorList>
    </citation>
    <scope>NUCLEOTIDE SEQUENCE</scope>
    <source>
        <strain evidence="1">HI-2016</strain>
    </source>
</reference>
<comment type="caution">
    <text evidence="1">The sequence shown here is derived from an EMBL/GenBank/DDBJ whole genome shotgun (WGS) entry which is preliminary data.</text>
</comment>
<gene>
    <name evidence="1" type="ORF">JZ751_008701</name>
</gene>
<name>A0A8T2PA49_9TELE</name>
<sequence length="60" mass="6641">MWEPGRALNRLRSDVWGGGVPHGQRPVVQLIEHSRVDGGQNLHAQVNVVEAVHEAVEQQP</sequence>
<keyword evidence="2" id="KW-1185">Reference proteome</keyword>
<dbReference type="Proteomes" id="UP000824540">
    <property type="component" value="Unassembled WGS sequence"/>
</dbReference>
<dbReference type="EMBL" id="JAFBMS010000017">
    <property type="protein sequence ID" value="KAG9345557.1"/>
    <property type="molecule type" value="Genomic_DNA"/>
</dbReference>
<protein>
    <submittedName>
        <fullName evidence="1">Uncharacterized protein</fullName>
    </submittedName>
</protein>
<accession>A0A8T2PA49</accession>
<dbReference type="AlphaFoldDB" id="A0A8T2PA49"/>
<proteinExistence type="predicted"/>
<organism evidence="1 2">
    <name type="scientific">Albula glossodonta</name>
    <name type="common">roundjaw bonefish</name>
    <dbReference type="NCBI Taxonomy" id="121402"/>
    <lineage>
        <taxon>Eukaryota</taxon>
        <taxon>Metazoa</taxon>
        <taxon>Chordata</taxon>
        <taxon>Craniata</taxon>
        <taxon>Vertebrata</taxon>
        <taxon>Euteleostomi</taxon>
        <taxon>Actinopterygii</taxon>
        <taxon>Neopterygii</taxon>
        <taxon>Teleostei</taxon>
        <taxon>Albuliformes</taxon>
        <taxon>Albulidae</taxon>
        <taxon>Albula</taxon>
    </lineage>
</organism>